<dbReference type="Gene3D" id="3.40.50.1000">
    <property type="entry name" value="HAD superfamily/HAD-like"/>
    <property type="match status" value="1"/>
</dbReference>
<dbReference type="GeneID" id="61249460"/>
<accession>A0A0R2JZX2</accession>
<reference evidence="1 2" key="1">
    <citation type="journal article" date="2015" name="Genome Announc.">
        <title>Expanding the biotechnology potential of lactobacilli through comparative genomics of 213 strains and associated genera.</title>
        <authorList>
            <person name="Sun Z."/>
            <person name="Harris H.M."/>
            <person name="McCann A."/>
            <person name="Guo C."/>
            <person name="Argimon S."/>
            <person name="Zhang W."/>
            <person name="Yang X."/>
            <person name="Jeffery I.B."/>
            <person name="Cooney J.C."/>
            <person name="Kagawa T.F."/>
            <person name="Liu W."/>
            <person name="Song Y."/>
            <person name="Salvetti E."/>
            <person name="Wrobel A."/>
            <person name="Rasinkangas P."/>
            <person name="Parkhill J."/>
            <person name="Rea M.C."/>
            <person name="O'Sullivan O."/>
            <person name="Ritari J."/>
            <person name="Douillard F.P."/>
            <person name="Paul Ross R."/>
            <person name="Yang R."/>
            <person name="Briner A.E."/>
            <person name="Felis G.E."/>
            <person name="de Vos W.M."/>
            <person name="Barrangou R."/>
            <person name="Klaenhammer T.R."/>
            <person name="Caufield P.W."/>
            <person name="Cui Y."/>
            <person name="Zhang H."/>
            <person name="O'Toole P.W."/>
        </authorList>
    </citation>
    <scope>NUCLEOTIDE SEQUENCE [LARGE SCALE GENOMIC DNA]</scope>
    <source>
        <strain evidence="1 2">DSM 20690</strain>
    </source>
</reference>
<evidence type="ECO:0000313" key="1">
    <source>
        <dbReference type="EMBL" id="KRN80444.1"/>
    </source>
</evidence>
<gene>
    <name evidence="1" type="ORF">IV52_GL000018</name>
</gene>
<dbReference type="RefSeq" id="WP_078775202.1">
    <property type="nucleotide sequence ID" value="NZ_FUXS01000006.1"/>
</dbReference>
<dbReference type="Proteomes" id="UP000051565">
    <property type="component" value="Unassembled WGS sequence"/>
</dbReference>
<dbReference type="InterPro" id="IPR036412">
    <property type="entry name" value="HAD-like_sf"/>
</dbReference>
<dbReference type="SFLD" id="SFLDS00003">
    <property type="entry name" value="Haloacid_Dehalogenase"/>
    <property type="match status" value="1"/>
</dbReference>
<sequence length="266" mass="29838">MIKMIALDLDNTLLNSDKKISAANEAELKKLHQQGLEIVLCTGRPINAIWHYIEQLGLDGDNDYTITFNGGLVVCNNDKKSIFKRGMTRTSFQPLYDYAKQHGYPLDILDFSQVYPITDLKPSDYREMLKGNIKFVPTAFNDLPDESYSKGIMVADPAVLDHAVANMPAEVVNRYHMMRSQDRILEFLPLNVDKAYGLGALLSHFGWDFSNLMAFGDAQNDAGMLEKAQVGVAMSNATPEIKKIANDETVSNDEDVVAVFLQKYFK</sequence>
<dbReference type="OrthoDB" id="9790031at2"/>
<name>A0A0R2JZX2_9LACO</name>
<dbReference type="SFLD" id="SFLDG01140">
    <property type="entry name" value="C2.B:_Phosphomannomutase_and_P"/>
    <property type="match status" value="1"/>
</dbReference>
<comment type="caution">
    <text evidence="1">The sequence shown here is derived from an EMBL/GenBank/DDBJ whole genome shotgun (WGS) entry which is preliminary data.</text>
</comment>
<dbReference type="InterPro" id="IPR023214">
    <property type="entry name" value="HAD_sf"/>
</dbReference>
<dbReference type="PATRIC" id="fig|1122148.6.peg.23"/>
<dbReference type="NCBIfam" id="TIGR01484">
    <property type="entry name" value="HAD-SF-IIB"/>
    <property type="match status" value="1"/>
</dbReference>
<dbReference type="NCBIfam" id="TIGR00099">
    <property type="entry name" value="Cof-subfamily"/>
    <property type="match status" value="1"/>
</dbReference>
<keyword evidence="1" id="KW-0378">Hydrolase</keyword>
<dbReference type="Gene3D" id="3.30.1240.10">
    <property type="match status" value="1"/>
</dbReference>
<dbReference type="PANTHER" id="PTHR10000:SF8">
    <property type="entry name" value="HAD SUPERFAMILY HYDROLASE-LIKE, TYPE 3"/>
    <property type="match status" value="1"/>
</dbReference>
<dbReference type="InterPro" id="IPR006379">
    <property type="entry name" value="HAD-SF_hydro_IIB"/>
</dbReference>
<dbReference type="GO" id="GO:0005829">
    <property type="term" value="C:cytosol"/>
    <property type="evidence" value="ECO:0007669"/>
    <property type="project" value="TreeGrafter"/>
</dbReference>
<dbReference type="CDD" id="cd07516">
    <property type="entry name" value="HAD_Pase"/>
    <property type="match status" value="1"/>
</dbReference>
<proteinExistence type="predicted"/>
<dbReference type="PANTHER" id="PTHR10000">
    <property type="entry name" value="PHOSPHOSERINE PHOSPHATASE"/>
    <property type="match status" value="1"/>
</dbReference>
<dbReference type="InterPro" id="IPR000150">
    <property type="entry name" value="Cof"/>
</dbReference>
<dbReference type="SUPFAM" id="SSF56784">
    <property type="entry name" value="HAD-like"/>
    <property type="match status" value="1"/>
</dbReference>
<evidence type="ECO:0000313" key="2">
    <source>
        <dbReference type="Proteomes" id="UP000051565"/>
    </source>
</evidence>
<dbReference type="STRING" id="53444.AYR59_01015"/>
<organism evidence="1 2">
    <name type="scientific">Fructilactobacillus lindneri DSM 20690 = JCM 11027</name>
    <dbReference type="NCBI Taxonomy" id="1122148"/>
    <lineage>
        <taxon>Bacteria</taxon>
        <taxon>Bacillati</taxon>
        <taxon>Bacillota</taxon>
        <taxon>Bacilli</taxon>
        <taxon>Lactobacillales</taxon>
        <taxon>Lactobacillaceae</taxon>
        <taxon>Fructilactobacillus</taxon>
    </lineage>
</organism>
<keyword evidence="2" id="KW-1185">Reference proteome</keyword>
<dbReference type="GO" id="GO:0000287">
    <property type="term" value="F:magnesium ion binding"/>
    <property type="evidence" value="ECO:0007669"/>
    <property type="project" value="TreeGrafter"/>
</dbReference>
<dbReference type="GO" id="GO:0016791">
    <property type="term" value="F:phosphatase activity"/>
    <property type="evidence" value="ECO:0007669"/>
    <property type="project" value="UniProtKB-ARBA"/>
</dbReference>
<dbReference type="EMBL" id="JQBT01000010">
    <property type="protein sequence ID" value="KRN80444.1"/>
    <property type="molecule type" value="Genomic_DNA"/>
</dbReference>
<dbReference type="AlphaFoldDB" id="A0A0R2JZX2"/>
<dbReference type="Pfam" id="PF08282">
    <property type="entry name" value="Hydrolase_3"/>
    <property type="match status" value="1"/>
</dbReference>
<protein>
    <submittedName>
        <fullName evidence="1">HAD superfamily hydrolase</fullName>
    </submittedName>
</protein>
<dbReference type="PROSITE" id="PS01229">
    <property type="entry name" value="COF_2"/>
    <property type="match status" value="1"/>
</dbReference>